<proteinExistence type="predicted"/>
<evidence type="ECO:0000313" key="1">
    <source>
        <dbReference type="EMBL" id="SOS74252.1"/>
    </source>
</evidence>
<sequence length="159" mass="18790">MKTIILFLAVLFLPCKDKNQDKFQERYQERYQEKNQKELYKGTLNGSIKIMLYINEQEHPCGGNSTILNAMYKYDNQKKWILLNITTDKQNKKYAMVEDNFSGALFLQKQNNSFYGTWISPNTKKQFKVILEKTILDETSSEKLEAILFDDLLYNKNDC</sequence>
<dbReference type="EMBL" id="OENF01000010">
    <property type="protein sequence ID" value="SOS74252.1"/>
    <property type="molecule type" value="Genomic_DNA"/>
</dbReference>
<dbReference type="AlphaFoldDB" id="A0A2H1YFF6"/>
<name>A0A2H1YFF6_9FLAO</name>
<accession>A0A2H1YFF6</accession>
<evidence type="ECO:0000313" key="2">
    <source>
        <dbReference type="Proteomes" id="UP000234211"/>
    </source>
</evidence>
<protein>
    <submittedName>
        <fullName evidence="1">Uncharacterized protein</fullName>
    </submittedName>
</protein>
<dbReference type="OrthoDB" id="6025292at2"/>
<dbReference type="RefSeq" id="WP_101916749.1">
    <property type="nucleotide sequence ID" value="NZ_OENF01000010.1"/>
</dbReference>
<keyword evidence="2" id="KW-1185">Reference proteome</keyword>
<dbReference type="Proteomes" id="UP000234211">
    <property type="component" value="Unassembled WGS sequence"/>
</dbReference>
<organism evidence="1 2">
    <name type="scientific">Tenacibaculum piscium</name>
    <dbReference type="NCBI Taxonomy" id="1458515"/>
    <lineage>
        <taxon>Bacteria</taxon>
        <taxon>Pseudomonadati</taxon>
        <taxon>Bacteroidota</taxon>
        <taxon>Flavobacteriia</taxon>
        <taxon>Flavobacteriales</taxon>
        <taxon>Flavobacteriaceae</taxon>
        <taxon>Tenacibaculum</taxon>
    </lineage>
</organism>
<gene>
    <name evidence="1" type="ORF">TNO020_180286</name>
</gene>
<reference evidence="2" key="1">
    <citation type="submission" date="2017-11" db="EMBL/GenBank/DDBJ databases">
        <authorList>
            <person name="Duchaud E."/>
        </authorList>
    </citation>
    <scope>NUCLEOTIDE SEQUENCE [LARGE SCALE GENOMIC DNA]</scope>
    <source>
        <strain evidence="2">Tenacibaculum sp. TNO020</strain>
    </source>
</reference>